<dbReference type="Pfam" id="PF15727">
    <property type="entry name" value="DUF4678"/>
    <property type="match status" value="1"/>
</dbReference>
<reference evidence="2" key="2">
    <citation type="submission" date="2025-09" db="UniProtKB">
        <authorList>
            <consortium name="Ensembl"/>
        </authorList>
    </citation>
    <scope>IDENTIFICATION</scope>
</reference>
<sequence>MITEPWHEAEATSKPVYDLSEASVDSEADDYSADLPGEFQNSDYNGPPVESTTTLAEEKDVNQASVTTTIVTEQDEDQISTEKDTFTEQVKDRASIQNATSMEQHVDRESTKIATLIGPETDQASTQITSSMGQDEAQESKPITTSVGVDRNQASMQMATSIRQDVETAISMDMSNSGDKDENPDSPSHNQENPEEVTSLLSQGPVVPQMFVGFQNPVWDRLAENNRASRSRTVSASDSQNLEKTAEKLSVPEGEPETAAPSEDGQSSVGAADATTLDTSSPDQESMGITKCAEQEAEGGKASNPKSKARSQVLTREDLSNNSSTLQTSPPSPSSPAGSAPPSPDPSHTSQGRTLLDPSLYRPDVENDYMRSMTSLLGGGEGSISSLADILVWSDTATGMGLAVGFLASGRSSPADRLHDEGPSLHTVSSLLGSARSAFSSGLVAGTGSALRSVTHLLESVERRTVEGIRSAMRYLANHFTPRWSRAGPSSD</sequence>
<feature type="region of interest" description="Disordered" evidence="1">
    <location>
        <begin position="116"/>
        <end position="204"/>
    </location>
</feature>
<feature type="compositionally biased region" description="Polar residues" evidence="1">
    <location>
        <begin position="122"/>
        <end position="133"/>
    </location>
</feature>
<name>A0A8C2LTQ7_CRIGR</name>
<feature type="region of interest" description="Disordered" evidence="1">
    <location>
        <begin position="1"/>
        <end position="54"/>
    </location>
</feature>
<dbReference type="PANTHER" id="PTHR37365">
    <property type="entry name" value="TESTIS-EXPRESSED PROTEIN 44"/>
    <property type="match status" value="1"/>
</dbReference>
<evidence type="ECO:0000256" key="1">
    <source>
        <dbReference type="SAM" id="MobiDB-lite"/>
    </source>
</evidence>
<dbReference type="Ensembl" id="ENSCGRT00001012254.1">
    <property type="protein sequence ID" value="ENSCGRP00001008145.1"/>
    <property type="gene ID" value="ENSCGRG00001010477.1"/>
</dbReference>
<feature type="compositionally biased region" description="Polar residues" evidence="1">
    <location>
        <begin position="141"/>
        <end position="163"/>
    </location>
</feature>
<dbReference type="AlphaFoldDB" id="A0A8C2LTQ7"/>
<feature type="compositionally biased region" description="Polar residues" evidence="1">
    <location>
        <begin position="226"/>
        <end position="243"/>
    </location>
</feature>
<organism evidence="2 3">
    <name type="scientific">Cricetulus griseus</name>
    <name type="common">Chinese hamster</name>
    <name type="synonym">Cricetulus barabensis griseus</name>
    <dbReference type="NCBI Taxonomy" id="10029"/>
    <lineage>
        <taxon>Eukaryota</taxon>
        <taxon>Metazoa</taxon>
        <taxon>Chordata</taxon>
        <taxon>Craniata</taxon>
        <taxon>Vertebrata</taxon>
        <taxon>Euteleostomi</taxon>
        <taxon>Mammalia</taxon>
        <taxon>Eutheria</taxon>
        <taxon>Euarchontoglires</taxon>
        <taxon>Glires</taxon>
        <taxon>Rodentia</taxon>
        <taxon>Myomorpha</taxon>
        <taxon>Muroidea</taxon>
        <taxon>Cricetidae</taxon>
        <taxon>Cricetinae</taxon>
        <taxon>Cricetulus</taxon>
    </lineage>
</organism>
<feature type="compositionally biased region" description="Pro residues" evidence="1">
    <location>
        <begin position="330"/>
        <end position="345"/>
    </location>
</feature>
<gene>
    <name evidence="2" type="primary">Tex44</name>
</gene>
<dbReference type="PANTHER" id="PTHR37365:SF1">
    <property type="entry name" value="TESTIS-EXPRESSED PROTEIN 44"/>
    <property type="match status" value="1"/>
</dbReference>
<feature type="compositionally biased region" description="Basic and acidic residues" evidence="1">
    <location>
        <begin position="1"/>
        <end position="11"/>
    </location>
</feature>
<feature type="region of interest" description="Disordered" evidence="1">
    <location>
        <begin position="226"/>
        <end position="361"/>
    </location>
</feature>
<accession>A0A8C2LTQ7</accession>
<proteinExistence type="predicted"/>
<dbReference type="Proteomes" id="UP000694386">
    <property type="component" value="Unplaced"/>
</dbReference>
<feature type="compositionally biased region" description="Low complexity" evidence="1">
    <location>
        <begin position="320"/>
        <end position="329"/>
    </location>
</feature>
<dbReference type="InterPro" id="IPR031460">
    <property type="entry name" value="DUF4678"/>
</dbReference>
<feature type="compositionally biased region" description="Polar residues" evidence="1">
    <location>
        <begin position="304"/>
        <end position="314"/>
    </location>
</feature>
<evidence type="ECO:0000313" key="3">
    <source>
        <dbReference type="Proteomes" id="UP000694386"/>
    </source>
</evidence>
<reference evidence="2" key="1">
    <citation type="submission" date="2025-08" db="UniProtKB">
        <authorList>
            <consortium name="Ensembl"/>
        </authorList>
    </citation>
    <scope>IDENTIFICATION</scope>
</reference>
<feature type="compositionally biased region" description="Polar residues" evidence="1">
    <location>
        <begin position="39"/>
        <end position="54"/>
    </location>
</feature>
<evidence type="ECO:0000313" key="2">
    <source>
        <dbReference type="Ensembl" id="ENSCGRP00001008145.1"/>
    </source>
</evidence>
<protein>
    <submittedName>
        <fullName evidence="2">Testis expressed 44</fullName>
    </submittedName>
</protein>